<keyword evidence="6" id="KW-1185">Reference proteome</keyword>
<evidence type="ECO:0000256" key="3">
    <source>
        <dbReference type="SAM" id="Phobius"/>
    </source>
</evidence>
<keyword evidence="3" id="KW-0472">Membrane</keyword>
<reference evidence="5 6" key="1">
    <citation type="submission" date="2023-05" db="EMBL/GenBank/DDBJ databases">
        <title>Comparative genomics reveals the evidence of polycyclic aromatic hydrocarbons degradation in moderately halophilic genus Pontibacillus.</title>
        <authorList>
            <person name="Yang H."/>
            <person name="Qian Z."/>
        </authorList>
    </citation>
    <scope>NUCLEOTIDE SEQUENCE [LARGE SCALE GENOMIC DNA]</scope>
    <source>
        <strain evidence="6">HN14</strain>
    </source>
</reference>
<name>A0ABY8V740_9BACI</name>
<dbReference type="InterPro" id="IPR027383">
    <property type="entry name" value="Znf_put"/>
</dbReference>
<dbReference type="InterPro" id="IPR041916">
    <property type="entry name" value="Anti_sigma_zinc_sf"/>
</dbReference>
<keyword evidence="3" id="KW-1133">Transmembrane helix</keyword>
<dbReference type="Pfam" id="PF13490">
    <property type="entry name" value="zf-HC2"/>
    <property type="match status" value="1"/>
</dbReference>
<dbReference type="EMBL" id="CP126446">
    <property type="protein sequence ID" value="WIF99671.1"/>
    <property type="molecule type" value="Genomic_DNA"/>
</dbReference>
<protein>
    <recommendedName>
        <fullName evidence="2">Anti-sigma-W factor RsiW</fullName>
    </recommendedName>
</protein>
<evidence type="ECO:0000259" key="4">
    <source>
        <dbReference type="Pfam" id="PF13490"/>
    </source>
</evidence>
<dbReference type="Proteomes" id="UP001236652">
    <property type="component" value="Chromosome"/>
</dbReference>
<evidence type="ECO:0000256" key="2">
    <source>
        <dbReference type="ARBA" id="ARBA00024438"/>
    </source>
</evidence>
<evidence type="ECO:0000313" key="5">
    <source>
        <dbReference type="EMBL" id="WIF99671.1"/>
    </source>
</evidence>
<sequence>MRCIENGTLQAYLDDELTRDEKKTVMQHLESCPSCREELEMLQALDLELDLSLQDSSLEVDVDVAWRTFEKKINVKGQKEESANQPTSIETEPVKHKGVSKMTAKTKRLVASGVVAATIFGSLAFPQVQVAADQFLSMFRVNQVEMVKLTQEDMHEVDRWLSQEKEGTYDLKGLGEIKISDLTQDFNGYSEHARFSNVEEVKAAGYEVETINDYNFEGMHLSPGYELGFNLDVDKANNLLTQFGVDEQFDKRLDGETFSLHVGERKEYNFSNDSGNISYSKVDAPTFTVPEGASVDELKDTLLELPFVPNDVKRQIQQIQSIEETLPLPYVQDEGETLDEITIAGEKGFMVTGQQHSLIMWQKGDKIHVLETYTVHKQDGTEARVESNELQSIANELAQ</sequence>
<evidence type="ECO:0000256" key="1">
    <source>
        <dbReference type="ARBA" id="ARBA00024353"/>
    </source>
</evidence>
<organism evidence="5 6">
    <name type="scientific">Pontibacillus chungwhensis</name>
    <dbReference type="NCBI Taxonomy" id="265426"/>
    <lineage>
        <taxon>Bacteria</taxon>
        <taxon>Bacillati</taxon>
        <taxon>Bacillota</taxon>
        <taxon>Bacilli</taxon>
        <taxon>Bacillales</taxon>
        <taxon>Bacillaceae</taxon>
        <taxon>Pontibacillus</taxon>
    </lineage>
</organism>
<feature type="transmembrane region" description="Helical" evidence="3">
    <location>
        <begin position="109"/>
        <end position="128"/>
    </location>
</feature>
<proteinExistence type="inferred from homology"/>
<feature type="domain" description="Putative zinc-finger" evidence="4">
    <location>
        <begin position="9"/>
        <end position="36"/>
    </location>
</feature>
<gene>
    <name evidence="5" type="ORF">QNI29_08460</name>
</gene>
<dbReference type="Gene3D" id="1.10.10.1320">
    <property type="entry name" value="Anti-sigma factor, zinc-finger domain"/>
    <property type="match status" value="1"/>
</dbReference>
<accession>A0ABY8V740</accession>
<evidence type="ECO:0000313" key="6">
    <source>
        <dbReference type="Proteomes" id="UP001236652"/>
    </source>
</evidence>
<comment type="similarity">
    <text evidence="1">Belongs to the zinc-associated anti-sigma factor (ZAS) superfamily. Anti-sigma-W factor family.</text>
</comment>
<keyword evidence="3" id="KW-0812">Transmembrane</keyword>
<dbReference type="RefSeq" id="WP_231416017.1">
    <property type="nucleotide sequence ID" value="NZ_CP126446.1"/>
</dbReference>